<evidence type="ECO:0000256" key="4">
    <source>
        <dbReference type="ARBA" id="ARBA00022993"/>
    </source>
</evidence>
<dbReference type="GO" id="GO:0015937">
    <property type="term" value="P:coenzyme A biosynthetic process"/>
    <property type="evidence" value="ECO:0007669"/>
    <property type="project" value="UniProtKB-UniRule"/>
</dbReference>
<evidence type="ECO:0000256" key="5">
    <source>
        <dbReference type="ARBA" id="ARBA00023134"/>
    </source>
</evidence>
<dbReference type="GO" id="GO:0005525">
    <property type="term" value="F:GTP binding"/>
    <property type="evidence" value="ECO:0007669"/>
    <property type="project" value="UniProtKB-UniRule"/>
</dbReference>
<feature type="binding site" evidence="6">
    <location>
        <position position="44"/>
    </location>
    <ligand>
        <name>GTP</name>
        <dbReference type="ChEBI" id="CHEBI:37565"/>
    </ligand>
</feature>
<keyword evidence="1 6" id="KW-0808">Transferase</keyword>
<gene>
    <name evidence="7" type="ORF">M0R88_04355</name>
</gene>
<comment type="function">
    <text evidence="6">Catalyzes the GTP-dependent phosphorylation of the 3'-hydroxyl group of dephosphocoenzyme A to form coenzyme A (CoA).</text>
</comment>
<dbReference type="HAMAP" id="MF_00590">
    <property type="entry name" value="Dephospho_CoA_kinase_GTP_dep"/>
    <property type="match status" value="1"/>
</dbReference>
<keyword evidence="8" id="KW-1185">Reference proteome</keyword>
<dbReference type="PANTHER" id="PTHR40732:SF1">
    <property type="entry name" value="GTP-DEPENDENT DEPHOSPHO-COA KINASE"/>
    <property type="match status" value="1"/>
</dbReference>
<dbReference type="PANTHER" id="PTHR40732">
    <property type="entry name" value="UPF0218 PROTEIN TK1697"/>
    <property type="match status" value="1"/>
</dbReference>
<evidence type="ECO:0000256" key="3">
    <source>
        <dbReference type="ARBA" id="ARBA00022777"/>
    </source>
</evidence>
<dbReference type="KEGG" id="haxz:M0R88_04355"/>
<feature type="binding site" evidence="6">
    <location>
        <position position="43"/>
    </location>
    <ligand>
        <name>GTP</name>
        <dbReference type="ChEBI" id="CHEBI:37565"/>
    </ligand>
</feature>
<evidence type="ECO:0000256" key="2">
    <source>
        <dbReference type="ARBA" id="ARBA00022741"/>
    </source>
</evidence>
<dbReference type="EC" id="2.7.1.237" evidence="6"/>
<comment type="similarity">
    <text evidence="6">Belongs to the GTP-dependent DPCK family.</text>
</comment>
<comment type="caution">
    <text evidence="6">Lacks conserved residue(s) required for the propagation of feature annotation.</text>
</comment>
<keyword evidence="5 6" id="KW-0342">GTP-binding</keyword>
<keyword evidence="3 6" id="KW-0418">Kinase</keyword>
<organism evidence="7 8">
    <name type="scientific">Halorussus gelatinilyticus</name>
    <dbReference type="NCBI Taxonomy" id="2937524"/>
    <lineage>
        <taxon>Archaea</taxon>
        <taxon>Methanobacteriati</taxon>
        <taxon>Methanobacteriota</taxon>
        <taxon>Stenosarchaea group</taxon>
        <taxon>Halobacteria</taxon>
        <taxon>Halobacteriales</taxon>
        <taxon>Haladaptataceae</taxon>
        <taxon>Halorussus</taxon>
    </lineage>
</organism>
<keyword evidence="4 6" id="KW-0173">Coenzyme A biosynthesis</keyword>
<feature type="binding site" evidence="6">
    <location>
        <position position="62"/>
    </location>
    <ligand>
        <name>GTP</name>
        <dbReference type="ChEBI" id="CHEBI:37565"/>
    </ligand>
</feature>
<feature type="binding site" evidence="6">
    <location>
        <position position="45"/>
    </location>
    <ligand>
        <name>GTP</name>
        <dbReference type="ChEBI" id="CHEBI:37565"/>
    </ligand>
</feature>
<protein>
    <recommendedName>
        <fullName evidence="6">GTP-dependent dephospho-CoA kinase</fullName>
        <ecNumber evidence="6">2.7.1.237</ecNumber>
    </recommendedName>
    <alternativeName>
        <fullName evidence="6">Dephospho-coenzyme A kinase</fullName>
        <shortName evidence="6">DPCK</shortName>
    </alternativeName>
</protein>
<evidence type="ECO:0000313" key="7">
    <source>
        <dbReference type="EMBL" id="UPW01340.1"/>
    </source>
</evidence>
<name>A0A8U0IJP9_9EURY</name>
<feature type="binding site" evidence="6">
    <location>
        <position position="146"/>
    </location>
    <ligand>
        <name>GTP</name>
        <dbReference type="ChEBI" id="CHEBI:37565"/>
    </ligand>
</feature>
<accession>A0A8U0IJP9</accession>
<dbReference type="GO" id="GO:0016301">
    <property type="term" value="F:kinase activity"/>
    <property type="evidence" value="ECO:0007669"/>
    <property type="project" value="UniProtKB-UniRule"/>
</dbReference>
<dbReference type="AlphaFoldDB" id="A0A8U0IJP9"/>
<dbReference type="InterPro" id="IPR007164">
    <property type="entry name" value="GTP-dep_dephospho-CoA_kin"/>
</dbReference>
<dbReference type="Pfam" id="PF04019">
    <property type="entry name" value="DUF359"/>
    <property type="match status" value="1"/>
</dbReference>
<reference evidence="7" key="1">
    <citation type="submission" date="2022-04" db="EMBL/GenBank/DDBJ databases">
        <title>Diverse halophilic archaea isolated from saline environments.</title>
        <authorList>
            <person name="Cui H.-L."/>
        </authorList>
    </citation>
    <scope>NUCLEOTIDE SEQUENCE</scope>
    <source>
        <strain evidence="7">XZYJT40</strain>
    </source>
</reference>
<dbReference type="EMBL" id="CP096658">
    <property type="protein sequence ID" value="UPW01340.1"/>
    <property type="molecule type" value="Genomic_DNA"/>
</dbReference>
<evidence type="ECO:0000313" key="8">
    <source>
        <dbReference type="Proteomes" id="UP000830434"/>
    </source>
</evidence>
<feature type="binding site" evidence="6">
    <location>
        <position position="123"/>
    </location>
    <ligand>
        <name>GTP</name>
        <dbReference type="ChEBI" id="CHEBI:37565"/>
    </ligand>
</feature>
<dbReference type="PIRSF" id="PIRSF006533">
    <property type="entry name" value="UCP006533"/>
    <property type="match status" value="1"/>
</dbReference>
<evidence type="ECO:0000256" key="6">
    <source>
        <dbReference type="HAMAP-Rule" id="MF_00590"/>
    </source>
</evidence>
<keyword evidence="2 6" id="KW-0547">Nucleotide-binding</keyword>
<comment type="pathway">
    <text evidence="6">Cofactor biosynthesis; coenzyme A biosynthesis.</text>
</comment>
<evidence type="ECO:0000256" key="1">
    <source>
        <dbReference type="ARBA" id="ARBA00022679"/>
    </source>
</evidence>
<proteinExistence type="inferred from homology"/>
<dbReference type="Proteomes" id="UP000830434">
    <property type="component" value="Chromosome"/>
</dbReference>
<comment type="catalytic activity">
    <reaction evidence="6">
        <text>3'-dephospho-CoA + GTP = GDP + CoA + H(+)</text>
        <dbReference type="Rhea" id="RHEA:61156"/>
        <dbReference type="ChEBI" id="CHEBI:15378"/>
        <dbReference type="ChEBI" id="CHEBI:37565"/>
        <dbReference type="ChEBI" id="CHEBI:57287"/>
        <dbReference type="ChEBI" id="CHEBI:57328"/>
        <dbReference type="ChEBI" id="CHEBI:58189"/>
        <dbReference type="EC" id="2.7.1.237"/>
    </reaction>
</comment>
<sequence>MSDVLVTLPAEMRGELKEPMGPIFTDAERLLDAAGDPLVAVGDVVTYHLERAGVLPDVAVVDGLTKREEVADDVAEGVARLGGETREVRVENPAGTVSRGLVEALRDAISDPEPTLLVVEGEEDLVTLPAIVAAPLGASVVYGQPDEGMVLADVTDESKAEMRDLLSRMEGDSDALFEILDAA</sequence>